<organism evidence="7 8">
    <name type="scientific">Tetrapyrgos nigripes</name>
    <dbReference type="NCBI Taxonomy" id="182062"/>
    <lineage>
        <taxon>Eukaryota</taxon>
        <taxon>Fungi</taxon>
        <taxon>Dikarya</taxon>
        <taxon>Basidiomycota</taxon>
        <taxon>Agaricomycotina</taxon>
        <taxon>Agaricomycetes</taxon>
        <taxon>Agaricomycetidae</taxon>
        <taxon>Agaricales</taxon>
        <taxon>Marasmiineae</taxon>
        <taxon>Marasmiaceae</taxon>
        <taxon>Tetrapyrgos</taxon>
    </lineage>
</organism>
<comment type="caution">
    <text evidence="7">The sequence shown here is derived from an EMBL/GenBank/DDBJ whole genome shotgun (WGS) entry which is preliminary data.</text>
</comment>
<dbReference type="GO" id="GO:0005634">
    <property type="term" value="C:nucleus"/>
    <property type="evidence" value="ECO:0007669"/>
    <property type="project" value="TreeGrafter"/>
</dbReference>
<feature type="compositionally biased region" description="Polar residues" evidence="5">
    <location>
        <begin position="1"/>
        <end position="12"/>
    </location>
</feature>
<dbReference type="AlphaFoldDB" id="A0A8H5F984"/>
<feature type="domain" description="Rad50/SbcC-type AAA" evidence="6">
    <location>
        <begin position="135"/>
        <end position="348"/>
    </location>
</feature>
<evidence type="ECO:0000313" key="8">
    <source>
        <dbReference type="Proteomes" id="UP000559256"/>
    </source>
</evidence>
<proteinExistence type="inferred from homology"/>
<sequence>MARQPRVSSSDNDSLKENKTAAPSSQTRVKMEKVNKAQAATRNKKRVQDSDGEDADEGDRTQQQLHDNDHEDEGDEDEEEADEEADGEGGSPKGRKRVRINSDGNSRPAETETEVPRVVTQPRDTDGFIPGSIVRIQLRNFVTYDFVEFHPGPYLNMIIGPNGTGKSSIACAICLGLNWSPAILGRAQEIKSFVKMDAQDGHIEIELKGSKGKPNLVIRRYLKSTNNASTFTLNGKPITGADITSKMAELNVQVGNLCSFLPQDKVSEFAAMSPQQLLRETQRAAGDKNLTQWHDTLITVGKEHRMMQEKIKAETDSLKQMKERNEAIEKEVERFNQRKQIEDEIATLEIFIPCQRYRELLERYTELKAEQRRLHDIVKKLKEKNKPAHDLLDEYKQKQKKHEHARDARKKQTQDKFGKLSKIWSEQEKMESASEDLEMELEQLAAKEKQRAEDIKSIEVAIQKMKAERDKPFEIQDHTELEQEAVMTSISEATEVYDDLTVEQRTLATRRARANQELDDLKQQVEDMARTRNPVYQRRENAEKRLKSLANVDTQKLDMLAKFNKDTYDAVLWLRANKHQFRMEIIEPAMLSLTVPDKKFQYAVETSLGATQMKIFVAQCREDYDKLNGLINDREALGRKARIAVWFRESSLESQLAPPPMDPQEMTQLGFDKYLIDCVQCPEPMKFFLKMDAQFHRTAVALNGPRINVGNAMAAVGRSGGANFIAGNTVHQVTRSRYGRQALSNQTSEARQPKYFGTATVDQEQKRELENEIRDCEQDLTVINDEISKLQEPIKEAEEEMSNMQAEAEKIKKRKEAIKAAITRRKKLDRDYETNVKKVNQLRNAPSLDIERQNIRQQISNIAKKRVKFVKECTDLARTIVVDQMETTKLGLQYLQICANKAYLERRVAEEDTKCKEAEDKWKAVDKEYLRAKDITKEALDFSRDTLSAAGPELVAKWEERQMAWRAYFEAKAEAESNGAEVPSAEGVDLRSADQLEDELQRQQAKLELTNKSNPGVVEQFERRKRDIEILENTLNGRQQNASRVDANIKKTLSKWRPALEQLIASIGEKFSAAFDRIGCAGEIHIREHEEYEKWAIDILVKFRDEEKLQLLTGQRQSGGERSLTTILYLMSLTEEARAPFSLVDEINQGMDQRAERVVHNSLVDVTCKDEAAQYFLITPKLLPHLQYHKRMRILCVNNGEWLPEEKGLGNMMRMIEGYLNKQKGQSSRSN</sequence>
<dbReference type="SUPFAM" id="SSF52540">
    <property type="entry name" value="P-loop containing nucleoside triphosphate hydrolases"/>
    <property type="match status" value="1"/>
</dbReference>
<dbReference type="InterPro" id="IPR027417">
    <property type="entry name" value="P-loop_NTPase"/>
</dbReference>
<keyword evidence="3 4" id="KW-0175">Coiled coil</keyword>
<evidence type="ECO:0000313" key="7">
    <source>
        <dbReference type="EMBL" id="KAF5328465.1"/>
    </source>
</evidence>
<protein>
    <recommendedName>
        <fullName evidence="2">Structural maintenance of chromosomes protein 5</fullName>
    </recommendedName>
</protein>
<gene>
    <name evidence="7" type="ORF">D9758_017017</name>
</gene>
<evidence type="ECO:0000259" key="6">
    <source>
        <dbReference type="Pfam" id="PF13476"/>
    </source>
</evidence>
<dbReference type="OrthoDB" id="10254973at2759"/>
<reference evidence="7 8" key="1">
    <citation type="journal article" date="2020" name="ISME J.">
        <title>Uncovering the hidden diversity of litter-decomposition mechanisms in mushroom-forming fungi.</title>
        <authorList>
            <person name="Floudas D."/>
            <person name="Bentzer J."/>
            <person name="Ahren D."/>
            <person name="Johansson T."/>
            <person name="Persson P."/>
            <person name="Tunlid A."/>
        </authorList>
    </citation>
    <scope>NUCLEOTIDE SEQUENCE [LARGE SCALE GENOMIC DNA]</scope>
    <source>
        <strain evidence="7 8">CBS 291.85</strain>
    </source>
</reference>
<feature type="coiled-coil region" evidence="4">
    <location>
        <begin position="504"/>
        <end position="531"/>
    </location>
</feature>
<evidence type="ECO:0000256" key="2">
    <source>
        <dbReference type="ARBA" id="ARBA00018687"/>
    </source>
</evidence>
<evidence type="ECO:0000256" key="3">
    <source>
        <dbReference type="ARBA" id="ARBA00023054"/>
    </source>
</evidence>
<dbReference type="GO" id="GO:0003697">
    <property type="term" value="F:single-stranded DNA binding"/>
    <property type="evidence" value="ECO:0007669"/>
    <property type="project" value="TreeGrafter"/>
</dbReference>
<dbReference type="GO" id="GO:0000724">
    <property type="term" value="P:double-strand break repair via homologous recombination"/>
    <property type="evidence" value="ECO:0007669"/>
    <property type="project" value="TreeGrafter"/>
</dbReference>
<evidence type="ECO:0000256" key="5">
    <source>
        <dbReference type="SAM" id="MobiDB-lite"/>
    </source>
</evidence>
<dbReference type="EMBL" id="JAACJM010000362">
    <property type="protein sequence ID" value="KAF5328465.1"/>
    <property type="molecule type" value="Genomic_DNA"/>
</dbReference>
<dbReference type="Gene3D" id="3.40.50.300">
    <property type="entry name" value="P-loop containing nucleotide triphosphate hydrolases"/>
    <property type="match status" value="2"/>
</dbReference>
<dbReference type="Pfam" id="PF13476">
    <property type="entry name" value="AAA_23"/>
    <property type="match status" value="1"/>
</dbReference>
<dbReference type="GO" id="GO:0016887">
    <property type="term" value="F:ATP hydrolysis activity"/>
    <property type="evidence" value="ECO:0007669"/>
    <property type="project" value="InterPro"/>
</dbReference>
<feature type="coiled-coil region" evidence="4">
    <location>
        <begin position="759"/>
        <end position="821"/>
    </location>
</feature>
<comment type="similarity">
    <text evidence="1">Belongs to the SMC family. SMC5 subfamily.</text>
</comment>
<dbReference type="PANTHER" id="PTHR45916">
    <property type="entry name" value="STRUCTURAL MAINTENANCE OF CHROMOSOMES PROTEIN 5"/>
    <property type="match status" value="1"/>
</dbReference>
<dbReference type="PANTHER" id="PTHR45916:SF1">
    <property type="entry name" value="STRUCTURAL MAINTENANCE OF CHROMOSOMES PROTEIN 5"/>
    <property type="match status" value="1"/>
</dbReference>
<dbReference type="GO" id="GO:0030915">
    <property type="term" value="C:Smc5-Smc6 complex"/>
    <property type="evidence" value="ECO:0007669"/>
    <property type="project" value="TreeGrafter"/>
</dbReference>
<keyword evidence="8" id="KW-1185">Reference proteome</keyword>
<feature type="coiled-coil region" evidence="4">
    <location>
        <begin position="304"/>
        <end position="450"/>
    </location>
</feature>
<dbReference type="InterPro" id="IPR038729">
    <property type="entry name" value="Rad50/SbcC_AAA"/>
</dbReference>
<accession>A0A8H5F984</accession>
<feature type="region of interest" description="Disordered" evidence="5">
    <location>
        <begin position="1"/>
        <end position="123"/>
    </location>
</feature>
<name>A0A8H5F984_9AGAR</name>
<evidence type="ECO:0000256" key="1">
    <source>
        <dbReference type="ARBA" id="ARBA00010171"/>
    </source>
</evidence>
<evidence type="ECO:0000256" key="4">
    <source>
        <dbReference type="SAM" id="Coils"/>
    </source>
</evidence>
<feature type="compositionally biased region" description="Acidic residues" evidence="5">
    <location>
        <begin position="70"/>
        <end position="87"/>
    </location>
</feature>
<dbReference type="Proteomes" id="UP000559256">
    <property type="component" value="Unassembled WGS sequence"/>
</dbReference>